<accession>A0ACC0YPL5</accession>
<reference evidence="2" key="1">
    <citation type="journal article" date="2023" name="G3 (Bethesda)">
        <title>Genome assembly and association tests identify interacting loci associated with vigor, precocity, and sex in interspecific pistachio rootstocks.</title>
        <authorList>
            <person name="Palmer W."/>
            <person name="Jacygrad E."/>
            <person name="Sagayaradj S."/>
            <person name="Cavanaugh K."/>
            <person name="Han R."/>
            <person name="Bertier L."/>
            <person name="Beede B."/>
            <person name="Kafkas S."/>
            <person name="Golino D."/>
            <person name="Preece J."/>
            <person name="Michelmore R."/>
        </authorList>
    </citation>
    <scope>NUCLEOTIDE SEQUENCE [LARGE SCALE GENOMIC DNA]</scope>
</reference>
<organism evidence="1 2">
    <name type="scientific">Pistacia integerrima</name>
    <dbReference type="NCBI Taxonomy" id="434235"/>
    <lineage>
        <taxon>Eukaryota</taxon>
        <taxon>Viridiplantae</taxon>
        <taxon>Streptophyta</taxon>
        <taxon>Embryophyta</taxon>
        <taxon>Tracheophyta</taxon>
        <taxon>Spermatophyta</taxon>
        <taxon>Magnoliopsida</taxon>
        <taxon>eudicotyledons</taxon>
        <taxon>Gunneridae</taxon>
        <taxon>Pentapetalae</taxon>
        <taxon>rosids</taxon>
        <taxon>malvids</taxon>
        <taxon>Sapindales</taxon>
        <taxon>Anacardiaceae</taxon>
        <taxon>Pistacia</taxon>
    </lineage>
</organism>
<gene>
    <name evidence="1" type="ORF">Pint_23772</name>
</gene>
<proteinExistence type="predicted"/>
<name>A0ACC0YPL5_9ROSI</name>
<dbReference type="EMBL" id="CM047741">
    <property type="protein sequence ID" value="KAJ0039310.1"/>
    <property type="molecule type" value="Genomic_DNA"/>
</dbReference>
<evidence type="ECO:0000313" key="2">
    <source>
        <dbReference type="Proteomes" id="UP001163603"/>
    </source>
</evidence>
<protein>
    <submittedName>
        <fullName evidence="1">Uncharacterized protein</fullName>
    </submittedName>
</protein>
<comment type="caution">
    <text evidence="1">The sequence shown here is derived from an EMBL/GenBank/DDBJ whole genome shotgun (WGS) entry which is preliminary data.</text>
</comment>
<sequence>MAFSNVKQEKPYFVYSGKKSDIENLRKQTSIAPPTDISSSSSSSSSSDDSDTDNFFFVNMRSELNKKRSFNEFNNGYLLGKKPKLESPDFNTAISPKFLSFLPPPLPLNFVAPDTVADAEPVQDSLPVAADANENINFQAAPVLRACKQFWKAGDYEGVNADDSSINSVGMDHVRVHPKFLHSNATSHKWALGAFAELLDNSLDEVCHGATYVNVDMMKNKKDGSNMLLVEDNGGGMTPDKMRQCMSLGYSAKSKMANTIGQYGNGFKTSTMRLGADVIVFSCCKGNNGNSLTRSIGLLSYSFLMGTGKQDIVVPMIDYQRKGESWNKMIRSSLDDWNRNLETIVQWSPYTSEEDLFHQFNLLEDQGTRVIIYNLWEDDEGNLELDFDSDRDDIQIRGVNRDEKNIEMAKKYPNSRHFLTYRHSLRSYASILYLRLPAGFRIILCGKDVLHHNIINDMMLTKEITYKPLHLPERAPRDLNMVATVTIGFVKDARHHIDVQGFNVYHKNRLIKPFWRVWNAAGSDGRGAIGVLEANFVEPAHDKQGFERTPVLLRLENRLVAIQKNYWCTNCQEVGYAPRRPSLKSPVSEKTDSRTSDKEKPSAPSKPASAKTDSRTSDEDKCSSPSNQNERDHSRSKTKLSTELDKRSPESDNTSEDGSSHEPSPVSGQSQHAPRLHIHETRLHIPRRPRSNNAQAAAVHEDGRILSNVDTESLIKSKEKDGPVLFNGATESLIKSKEKDGRVLSNGDIESLIKSKEKDHKSIERLERKDSSRKDGLLSDLQYERDKCRSLENQVGFHSLFSLYLILYTSNFIVLICVSCQFLTITSLLVFLQLQKAQQKIEEMDQEQITLIDMIQEERGRRDAEEDRLREKLREASSTINDLLAQVKWLEERRGTP</sequence>
<dbReference type="Proteomes" id="UP001163603">
    <property type="component" value="Chromosome 6"/>
</dbReference>
<keyword evidence="2" id="KW-1185">Reference proteome</keyword>
<evidence type="ECO:0000313" key="1">
    <source>
        <dbReference type="EMBL" id="KAJ0039310.1"/>
    </source>
</evidence>